<feature type="domain" description="Glycosyltransferase subfamily 4-like N-terminal" evidence="5">
    <location>
        <begin position="198"/>
        <end position="328"/>
    </location>
</feature>
<dbReference type="InterPro" id="IPR001296">
    <property type="entry name" value="Glyco_trans_1"/>
</dbReference>
<sequence>MTTTDRTVLYLALGRSRVAATAGQLARLVAAGHPVVAVLAGVPEWRSVDLPDGVTVHRVAADPRQAVQAARKLLQSAGGPLDGAGLVVAGDPEAVPAAWFAQRRRPDLPVRFAPAPDPDRRPAPADVAVVTAFYPAPGDPLAGAAVRESAIALGQRYGRVSVLHTDEWRAPRSSATPLVTVTLDRLARRVDPVTVTDEPEAEVTRVAVPMLVAAREYPVRAAGHLAAARAALPGGRIEAPVVYAFGGVLGGTVATALARPDARLVVVEHSPLLAHALAQPAVRDQYEQVLTRADEVLCVSQYLADALAGHFPEHLAKVRVVPTLVDVDALPTRSTPPTELRRWVHVGPLWEVRGQSVVLESFAELAAQDPTATLTLLDATATSVRQRDRIGVLKLRDRVTFRATSPAPDLATVLADYDLLVHANQGEGHGELLVTAAATGTPVLVAEHPASAEAADRLAGTPGALVEQGTDARELLAGRRRLTTRLVALDPVTARSGLRERHGAATVLPRLLGETAAEPAAVPDDGSEPAAGTARPGTSAKLPDRGERVVLVAINAPRFFPARDLALRAAAAGYGVDVITHDANLWREAARDPRLRIHPIDVAESRRPVLRAEQTLVYRAPGKLLATVRERTRRQEAIWPELGVLTAQRAHGKLAGLIHQKGFEKGYRLVRPRVMWRIVRQHVLPKLDLARTRRVVVAGTNGLTVGWQLARRHPEITVTTSLSGFEETGA</sequence>
<accession>A0A1C6SRG0</accession>
<evidence type="ECO:0000259" key="4">
    <source>
        <dbReference type="Pfam" id="PF00534"/>
    </source>
</evidence>
<dbReference type="CDD" id="cd03801">
    <property type="entry name" value="GT4_PimA-like"/>
    <property type="match status" value="1"/>
</dbReference>
<dbReference type="RefSeq" id="WP_141725302.1">
    <property type="nucleotide sequence ID" value="NZ_FMHW01000002.1"/>
</dbReference>
<dbReference type="OrthoDB" id="9765330at2"/>
<dbReference type="EMBL" id="FMHW01000002">
    <property type="protein sequence ID" value="SCL32126.1"/>
    <property type="molecule type" value="Genomic_DNA"/>
</dbReference>
<keyword evidence="7" id="KW-1185">Reference proteome</keyword>
<dbReference type="PANTHER" id="PTHR12526">
    <property type="entry name" value="GLYCOSYLTRANSFERASE"/>
    <property type="match status" value="1"/>
</dbReference>
<evidence type="ECO:0000256" key="3">
    <source>
        <dbReference type="SAM" id="MobiDB-lite"/>
    </source>
</evidence>
<dbReference type="SUPFAM" id="SSF53756">
    <property type="entry name" value="UDP-Glycosyltransferase/glycogen phosphorylase"/>
    <property type="match status" value="1"/>
</dbReference>
<dbReference type="GO" id="GO:0016757">
    <property type="term" value="F:glycosyltransferase activity"/>
    <property type="evidence" value="ECO:0007669"/>
    <property type="project" value="UniProtKB-KW"/>
</dbReference>
<organism evidence="6 7">
    <name type="scientific">Micromonospora pallida</name>
    <dbReference type="NCBI Taxonomy" id="145854"/>
    <lineage>
        <taxon>Bacteria</taxon>
        <taxon>Bacillati</taxon>
        <taxon>Actinomycetota</taxon>
        <taxon>Actinomycetes</taxon>
        <taxon>Micromonosporales</taxon>
        <taxon>Micromonosporaceae</taxon>
        <taxon>Micromonospora</taxon>
    </lineage>
</organism>
<name>A0A1C6SRG0_9ACTN</name>
<evidence type="ECO:0000256" key="1">
    <source>
        <dbReference type="ARBA" id="ARBA00022676"/>
    </source>
</evidence>
<dbReference type="Proteomes" id="UP000198959">
    <property type="component" value="Unassembled WGS sequence"/>
</dbReference>
<dbReference type="AlphaFoldDB" id="A0A1C6SRG0"/>
<evidence type="ECO:0000313" key="7">
    <source>
        <dbReference type="Proteomes" id="UP000198959"/>
    </source>
</evidence>
<gene>
    <name evidence="6" type="ORF">GA0074692_3244</name>
</gene>
<dbReference type="Gene3D" id="3.40.50.2000">
    <property type="entry name" value="Glycogen Phosphorylase B"/>
    <property type="match status" value="2"/>
</dbReference>
<evidence type="ECO:0000256" key="2">
    <source>
        <dbReference type="ARBA" id="ARBA00022679"/>
    </source>
</evidence>
<dbReference type="STRING" id="145854.GA0074692_3244"/>
<keyword evidence="2" id="KW-0808">Transferase</keyword>
<feature type="domain" description="Glycosyl transferase family 1" evidence="4">
    <location>
        <begin position="338"/>
        <end position="476"/>
    </location>
</feature>
<evidence type="ECO:0000259" key="5">
    <source>
        <dbReference type="Pfam" id="PF13439"/>
    </source>
</evidence>
<proteinExistence type="predicted"/>
<keyword evidence="1" id="KW-0328">Glycosyltransferase</keyword>
<feature type="region of interest" description="Disordered" evidence="3">
    <location>
        <begin position="519"/>
        <end position="542"/>
    </location>
</feature>
<dbReference type="Pfam" id="PF00534">
    <property type="entry name" value="Glycos_transf_1"/>
    <property type="match status" value="1"/>
</dbReference>
<dbReference type="Pfam" id="PF13439">
    <property type="entry name" value="Glyco_transf_4"/>
    <property type="match status" value="1"/>
</dbReference>
<evidence type="ECO:0000313" key="6">
    <source>
        <dbReference type="EMBL" id="SCL32126.1"/>
    </source>
</evidence>
<dbReference type="PANTHER" id="PTHR12526:SF510">
    <property type="entry name" value="D-INOSITOL 3-PHOSPHATE GLYCOSYLTRANSFERASE"/>
    <property type="match status" value="1"/>
</dbReference>
<reference evidence="7" key="1">
    <citation type="submission" date="2016-06" db="EMBL/GenBank/DDBJ databases">
        <authorList>
            <person name="Varghese N."/>
            <person name="Submissions Spin"/>
        </authorList>
    </citation>
    <scope>NUCLEOTIDE SEQUENCE [LARGE SCALE GENOMIC DNA]</scope>
    <source>
        <strain evidence="7">DSM 43817</strain>
    </source>
</reference>
<dbReference type="InterPro" id="IPR028098">
    <property type="entry name" value="Glyco_trans_4-like_N"/>
</dbReference>
<protein>
    <submittedName>
        <fullName evidence="6">Glycogen(Starch) synthase</fullName>
    </submittedName>
</protein>